<dbReference type="PANTHER" id="PTHR43861">
    <property type="entry name" value="TRANS-ACONITATE 2-METHYLTRANSFERASE-RELATED"/>
    <property type="match status" value="1"/>
</dbReference>
<dbReference type="InterPro" id="IPR029063">
    <property type="entry name" value="SAM-dependent_MTases_sf"/>
</dbReference>
<dbReference type="InterPro" id="IPR013216">
    <property type="entry name" value="Methyltransf_11"/>
</dbReference>
<dbReference type="EMBL" id="MGGL01000004">
    <property type="protein sequence ID" value="OGM27414.1"/>
    <property type="molecule type" value="Genomic_DNA"/>
</dbReference>
<comment type="caution">
    <text evidence="2">The sequence shown here is derived from an EMBL/GenBank/DDBJ whole genome shotgun (WGS) entry which is preliminary data.</text>
</comment>
<gene>
    <name evidence="2" type="ORF">A2628_01265</name>
</gene>
<evidence type="ECO:0000259" key="1">
    <source>
        <dbReference type="Pfam" id="PF08241"/>
    </source>
</evidence>
<dbReference type="AlphaFoldDB" id="A0A1F7YJ85"/>
<proteinExistence type="predicted"/>
<dbReference type="CDD" id="cd02440">
    <property type="entry name" value="AdoMet_MTases"/>
    <property type="match status" value="1"/>
</dbReference>
<sequence>MSAAYDTFDYPNYWVGREYEHKAEVIAISGFLSKIKKIGKILDIGVGFGRLTPTYIFRGKNIILTDPSAKLLAIAKKEFNRKNVKFIRSPIEKLPSKIRKNSVDLILIVRVLHHIKDLDKSIRIIHNLLKPNGYLIIEFPNKIHLKAAITELLRGNLTFFLDIYPKDVRSSKSKKEKTLPFFNYHPDIIRQKLRDSGFTIIEQRSVSNIRSNFIKKLLTIETLLFLENQLQKPFSRINFGPSIFILAKKT</sequence>
<reference evidence="2 3" key="1">
    <citation type="journal article" date="2016" name="Nat. Commun.">
        <title>Thousands of microbial genomes shed light on interconnected biogeochemical processes in an aquifer system.</title>
        <authorList>
            <person name="Anantharaman K."/>
            <person name="Brown C.T."/>
            <person name="Hug L.A."/>
            <person name="Sharon I."/>
            <person name="Castelle C.J."/>
            <person name="Probst A.J."/>
            <person name="Thomas B.C."/>
            <person name="Singh A."/>
            <person name="Wilkins M.J."/>
            <person name="Karaoz U."/>
            <person name="Brodie E.L."/>
            <person name="Williams K.H."/>
            <person name="Hubbard S.S."/>
            <person name="Banfield J.F."/>
        </authorList>
    </citation>
    <scope>NUCLEOTIDE SEQUENCE [LARGE SCALE GENOMIC DNA]</scope>
</reference>
<organism evidence="2 3">
    <name type="scientific">Candidatus Woesebacteria bacterium RIFCSPHIGHO2_01_FULL_40_22</name>
    <dbReference type="NCBI Taxonomy" id="1802499"/>
    <lineage>
        <taxon>Bacteria</taxon>
        <taxon>Candidatus Woeseibacteriota</taxon>
    </lineage>
</organism>
<protein>
    <recommendedName>
        <fullName evidence="1">Methyltransferase type 11 domain-containing protein</fullName>
    </recommendedName>
</protein>
<accession>A0A1F7YJ85</accession>
<evidence type="ECO:0000313" key="3">
    <source>
        <dbReference type="Proteomes" id="UP000179221"/>
    </source>
</evidence>
<dbReference type="SUPFAM" id="SSF53335">
    <property type="entry name" value="S-adenosyl-L-methionine-dependent methyltransferases"/>
    <property type="match status" value="1"/>
</dbReference>
<dbReference type="Pfam" id="PF08241">
    <property type="entry name" value="Methyltransf_11"/>
    <property type="match status" value="1"/>
</dbReference>
<feature type="domain" description="Methyltransferase type 11" evidence="1">
    <location>
        <begin position="42"/>
        <end position="137"/>
    </location>
</feature>
<name>A0A1F7YJ85_9BACT</name>
<dbReference type="GO" id="GO:0008757">
    <property type="term" value="F:S-adenosylmethionine-dependent methyltransferase activity"/>
    <property type="evidence" value="ECO:0007669"/>
    <property type="project" value="InterPro"/>
</dbReference>
<evidence type="ECO:0000313" key="2">
    <source>
        <dbReference type="EMBL" id="OGM27414.1"/>
    </source>
</evidence>
<dbReference type="Proteomes" id="UP000179221">
    <property type="component" value="Unassembled WGS sequence"/>
</dbReference>
<dbReference type="Gene3D" id="3.40.50.150">
    <property type="entry name" value="Vaccinia Virus protein VP39"/>
    <property type="match status" value="1"/>
</dbReference>